<sequence length="358" mass="40302">MAEEPQPLIMADETLPGLEQQLEAATPQLQSTQGPQVPAESAGETPPESGNNGGEQIKSFGGHRPPTLQNNDGGKTDGNGEKPKAKTAESLLKHGNGQYSSFDMAQYVFWTGDEAGVAKAVEELIQQDMMSREDALKFLHEIRVGIEYLQKSYANRIFPEEIHHNTVKKSFITKPSTTTTTTTSTTTTTTTTPKPDLQYLNFEQNLEEPENLNLAKALDNIALWHKLQAMNQGNQASQDTSEDENETRRPKIADCDHKEYNLEEIIYKLARIMFTESLTHGDDAQREIKKLMDFFEREHELGVIPLDLEQKVIHVLLQALSDTLTEKPELWPAAQYPYNRLLRSYAHTNYMRPSSTNV</sequence>
<evidence type="ECO:0000256" key="1">
    <source>
        <dbReference type="SAM" id="MobiDB-lite"/>
    </source>
</evidence>
<protein>
    <submittedName>
        <fullName evidence="2">Silk protein</fullName>
    </submittedName>
</protein>
<name>T1PD83_MUSDO</name>
<accession>T1PD83</accession>
<feature type="region of interest" description="Disordered" evidence="1">
    <location>
        <begin position="1"/>
        <end position="87"/>
    </location>
</feature>
<reference evidence="2" key="1">
    <citation type="submission" date="2012-08" db="EMBL/GenBank/DDBJ databases">
        <title>Transcriptome of adult Musca domestica launches a platform for comparative house fly gene expression and characterization of differential gene expression among resistant and susceptible house flies.</title>
        <authorList>
            <person name="Liu N."/>
            <person name="Zhang L."/>
            <person name="Li M."/>
            <person name="Reid W."/>
        </authorList>
    </citation>
    <scope>NUCLEOTIDE SEQUENCE</scope>
    <source>
        <strain evidence="2">ALHF</strain>
        <tissue evidence="2">Whole body</tissue>
    </source>
</reference>
<proteinExistence type="evidence at transcript level"/>
<dbReference type="AlphaFoldDB" id="T1PD83"/>
<dbReference type="VEuPathDB" id="VectorBase:MDOA008423"/>
<feature type="compositionally biased region" description="Basic and acidic residues" evidence="1">
    <location>
        <begin position="74"/>
        <end position="87"/>
    </location>
</feature>
<evidence type="ECO:0000313" key="2">
    <source>
        <dbReference type="EMBL" id="AFP61376.1"/>
    </source>
</evidence>
<dbReference type="VEuPathDB" id="VectorBase:MDOMA2_018742"/>
<organism evidence="2">
    <name type="scientific">Musca domestica</name>
    <name type="common">House fly</name>
    <dbReference type="NCBI Taxonomy" id="7370"/>
    <lineage>
        <taxon>Eukaryota</taxon>
        <taxon>Metazoa</taxon>
        <taxon>Ecdysozoa</taxon>
        <taxon>Arthropoda</taxon>
        <taxon>Hexapoda</taxon>
        <taxon>Insecta</taxon>
        <taxon>Pterygota</taxon>
        <taxon>Neoptera</taxon>
        <taxon>Endopterygota</taxon>
        <taxon>Diptera</taxon>
        <taxon>Brachycera</taxon>
        <taxon>Muscomorpha</taxon>
        <taxon>Muscoidea</taxon>
        <taxon>Muscidae</taxon>
        <taxon>Musca</taxon>
    </lineage>
</organism>
<dbReference type="EMBL" id="KA646747">
    <property type="protein sequence ID" value="AFP61376.1"/>
    <property type="molecule type" value="mRNA"/>
</dbReference>
<feature type="region of interest" description="Disordered" evidence="1">
    <location>
        <begin position="175"/>
        <end position="195"/>
    </location>
</feature>